<comment type="subcellular location">
    <subcellularLocation>
        <location evidence="3">Cell projection</location>
        <location evidence="3">Ruffle membrane</location>
    </subcellularLocation>
    <subcellularLocation>
        <location evidence="1">Cytoplasm</location>
    </subcellularLocation>
    <subcellularLocation>
        <location evidence="4">Mitochondrion inner membrane</location>
        <topology evidence="4">Peripheral membrane protein</topology>
    </subcellularLocation>
    <subcellularLocation>
        <location evidence="2">Mitochondrion intermembrane space</location>
    </subcellularLocation>
</comment>
<protein>
    <recommendedName>
        <fullName evidence="20">Acyl-coenzyme A thioesterase THEM4</fullName>
        <ecNumber evidence="19">3.1.2.2</ecNumber>
    </recommendedName>
    <alternativeName>
        <fullName evidence="21">Thioesterase superfamily member 4</fullName>
    </alternativeName>
</protein>
<keyword evidence="10" id="KW-0276">Fatty acid metabolism</keyword>
<evidence type="ECO:0000256" key="26">
    <source>
        <dbReference type="ARBA" id="ARBA00048180"/>
    </source>
</evidence>
<evidence type="ECO:0000256" key="25">
    <source>
        <dbReference type="ARBA" id="ARBA00048074"/>
    </source>
</evidence>
<comment type="catalytic activity">
    <reaction evidence="24">
        <text>decanoyl-CoA + H2O = decanoate + CoA + H(+)</text>
        <dbReference type="Rhea" id="RHEA:40059"/>
        <dbReference type="ChEBI" id="CHEBI:15377"/>
        <dbReference type="ChEBI" id="CHEBI:15378"/>
        <dbReference type="ChEBI" id="CHEBI:27689"/>
        <dbReference type="ChEBI" id="CHEBI:57287"/>
        <dbReference type="ChEBI" id="CHEBI:61430"/>
    </reaction>
    <physiologicalReaction direction="left-to-right" evidence="24">
        <dbReference type="Rhea" id="RHEA:40060"/>
    </physiologicalReaction>
</comment>
<evidence type="ECO:0000256" key="5">
    <source>
        <dbReference type="ARBA" id="ARBA00022475"/>
    </source>
</evidence>
<evidence type="ECO:0000256" key="16">
    <source>
        <dbReference type="ARBA" id="ARBA00035852"/>
    </source>
</evidence>
<dbReference type="OrthoDB" id="506431at2759"/>
<organism evidence="28">
    <name type="scientific">Aphanomyces invadans</name>
    <dbReference type="NCBI Taxonomy" id="157072"/>
    <lineage>
        <taxon>Eukaryota</taxon>
        <taxon>Sar</taxon>
        <taxon>Stramenopiles</taxon>
        <taxon>Oomycota</taxon>
        <taxon>Saprolegniomycetes</taxon>
        <taxon>Saprolegniales</taxon>
        <taxon>Verrucalvaceae</taxon>
        <taxon>Aphanomyces</taxon>
    </lineage>
</organism>
<evidence type="ECO:0000256" key="9">
    <source>
        <dbReference type="ARBA" id="ARBA00022801"/>
    </source>
</evidence>
<accession>A0A024UN68</accession>
<evidence type="ECO:0000256" key="15">
    <source>
        <dbReference type="ARBA" id="ARBA00023273"/>
    </source>
</evidence>
<gene>
    <name evidence="28" type="ORF">H310_02293</name>
</gene>
<evidence type="ECO:0000313" key="28">
    <source>
        <dbReference type="EMBL" id="ETW07876.1"/>
    </source>
</evidence>
<keyword evidence="7" id="KW-0053">Apoptosis</keyword>
<keyword evidence="13" id="KW-0496">Mitochondrion</keyword>
<evidence type="ECO:0000256" key="2">
    <source>
        <dbReference type="ARBA" id="ARBA00004569"/>
    </source>
</evidence>
<sequence>MTEPRLVALGRRRHAWCHGQWPIRNHLRTDATFCSQESDHSDQHFAIHNLMRRLSKRATAQMLVDLVAHPDPRHHLVHRPLFRSMAPKIAVPQKLVHISNDPDYTHMSVDVFQNTGFAIGASHFIHSLQGAGKYEILEVYGHKDKTFTTSVVQFGVNLCGHEGVVHGGCIATVIDELFQWTAYWTTGRIGYTANLNVNYRRPLPVERPGILTAEFEKKDGRKLYMKARLEDGDGHLYTEATTLFLLPKDAVAADEA</sequence>
<keyword evidence="12" id="KW-0443">Lipid metabolism</keyword>
<dbReference type="PANTHER" id="PTHR12418:SF19">
    <property type="entry name" value="ACYL-COENZYME A THIOESTERASE THEM4"/>
    <property type="match status" value="1"/>
</dbReference>
<dbReference type="CDD" id="cd03443">
    <property type="entry name" value="PaaI_thioesterase"/>
    <property type="match status" value="1"/>
</dbReference>
<evidence type="ECO:0000256" key="13">
    <source>
        <dbReference type="ARBA" id="ARBA00023128"/>
    </source>
</evidence>
<evidence type="ECO:0000256" key="3">
    <source>
        <dbReference type="ARBA" id="ARBA00004632"/>
    </source>
</evidence>
<comment type="similarity">
    <text evidence="18">Belongs to the THEM4/THEM5 thioesterase family.</text>
</comment>
<name>A0A024UN68_9STRA</name>
<dbReference type="GO" id="GO:0016787">
    <property type="term" value="F:hydrolase activity"/>
    <property type="evidence" value="ECO:0007669"/>
    <property type="project" value="UniProtKB-KW"/>
</dbReference>
<feature type="domain" description="Thioesterase" evidence="27">
    <location>
        <begin position="163"/>
        <end position="236"/>
    </location>
</feature>
<dbReference type="InterPro" id="IPR052365">
    <property type="entry name" value="THEM4/THEM5_acyl-CoA_thioest"/>
</dbReference>
<evidence type="ECO:0000256" key="1">
    <source>
        <dbReference type="ARBA" id="ARBA00004496"/>
    </source>
</evidence>
<dbReference type="EC" id="3.1.2.2" evidence="19"/>
<keyword evidence="9" id="KW-0378">Hydrolase</keyword>
<evidence type="ECO:0000256" key="22">
    <source>
        <dbReference type="ARBA" id="ARBA00047588"/>
    </source>
</evidence>
<evidence type="ECO:0000256" key="24">
    <source>
        <dbReference type="ARBA" id="ARBA00047969"/>
    </source>
</evidence>
<dbReference type="InterPro" id="IPR029069">
    <property type="entry name" value="HotDog_dom_sf"/>
</dbReference>
<comment type="catalytic activity">
    <reaction evidence="26">
        <text>tetradecanoyl-CoA + H2O = tetradecanoate + CoA + H(+)</text>
        <dbReference type="Rhea" id="RHEA:40119"/>
        <dbReference type="ChEBI" id="CHEBI:15377"/>
        <dbReference type="ChEBI" id="CHEBI:15378"/>
        <dbReference type="ChEBI" id="CHEBI:30807"/>
        <dbReference type="ChEBI" id="CHEBI:57287"/>
        <dbReference type="ChEBI" id="CHEBI:57385"/>
    </reaction>
    <physiologicalReaction direction="left-to-right" evidence="26">
        <dbReference type="Rhea" id="RHEA:40120"/>
    </physiologicalReaction>
</comment>
<dbReference type="RefSeq" id="XP_008863969.1">
    <property type="nucleotide sequence ID" value="XM_008865747.1"/>
</dbReference>
<dbReference type="GO" id="GO:0032587">
    <property type="term" value="C:ruffle membrane"/>
    <property type="evidence" value="ECO:0007669"/>
    <property type="project" value="UniProtKB-SubCell"/>
</dbReference>
<dbReference type="SUPFAM" id="SSF54637">
    <property type="entry name" value="Thioesterase/thiol ester dehydrase-isomerase"/>
    <property type="match status" value="1"/>
</dbReference>
<evidence type="ECO:0000256" key="10">
    <source>
        <dbReference type="ARBA" id="ARBA00022832"/>
    </source>
</evidence>
<evidence type="ECO:0000259" key="27">
    <source>
        <dbReference type="Pfam" id="PF03061"/>
    </source>
</evidence>
<comment type="catalytic activity">
    <reaction evidence="16">
        <text>(5Z,8Z,11Z,14Z)-eicosatetraenoyl-CoA + H2O = (5Z,8Z,11Z,14Z)-eicosatetraenoate + CoA + H(+)</text>
        <dbReference type="Rhea" id="RHEA:40151"/>
        <dbReference type="ChEBI" id="CHEBI:15377"/>
        <dbReference type="ChEBI" id="CHEBI:15378"/>
        <dbReference type="ChEBI" id="CHEBI:32395"/>
        <dbReference type="ChEBI" id="CHEBI:57287"/>
        <dbReference type="ChEBI" id="CHEBI:57368"/>
    </reaction>
    <physiologicalReaction direction="left-to-right" evidence="16">
        <dbReference type="Rhea" id="RHEA:40152"/>
    </physiologicalReaction>
</comment>
<evidence type="ECO:0000256" key="12">
    <source>
        <dbReference type="ARBA" id="ARBA00023098"/>
    </source>
</evidence>
<evidence type="ECO:0000256" key="18">
    <source>
        <dbReference type="ARBA" id="ARBA00038456"/>
    </source>
</evidence>
<evidence type="ECO:0000256" key="20">
    <source>
        <dbReference type="ARBA" id="ARBA00040123"/>
    </source>
</evidence>
<comment type="catalytic activity">
    <reaction evidence="17">
        <text>(9Z)-octadecenoyl-CoA + H2O = (9Z)-octadecenoate + CoA + H(+)</text>
        <dbReference type="Rhea" id="RHEA:40139"/>
        <dbReference type="ChEBI" id="CHEBI:15377"/>
        <dbReference type="ChEBI" id="CHEBI:15378"/>
        <dbReference type="ChEBI" id="CHEBI:30823"/>
        <dbReference type="ChEBI" id="CHEBI:57287"/>
        <dbReference type="ChEBI" id="CHEBI:57387"/>
    </reaction>
    <physiologicalReaction direction="left-to-right" evidence="17">
        <dbReference type="Rhea" id="RHEA:40140"/>
    </physiologicalReaction>
</comment>
<evidence type="ECO:0000256" key="11">
    <source>
        <dbReference type="ARBA" id="ARBA00022946"/>
    </source>
</evidence>
<keyword evidence="15" id="KW-0966">Cell projection</keyword>
<evidence type="ECO:0000256" key="23">
    <source>
        <dbReference type="ARBA" id="ARBA00047734"/>
    </source>
</evidence>
<comment type="catalytic activity">
    <reaction evidence="22">
        <text>octanoyl-CoA + H2O = octanoate + CoA + H(+)</text>
        <dbReference type="Rhea" id="RHEA:30143"/>
        <dbReference type="ChEBI" id="CHEBI:15377"/>
        <dbReference type="ChEBI" id="CHEBI:15378"/>
        <dbReference type="ChEBI" id="CHEBI:25646"/>
        <dbReference type="ChEBI" id="CHEBI:57287"/>
        <dbReference type="ChEBI" id="CHEBI:57386"/>
    </reaction>
    <physiologicalReaction direction="left-to-right" evidence="22">
        <dbReference type="Rhea" id="RHEA:30144"/>
    </physiologicalReaction>
</comment>
<comment type="catalytic activity">
    <reaction evidence="25">
        <text>dodecanoyl-CoA + H2O = dodecanoate + CoA + H(+)</text>
        <dbReference type="Rhea" id="RHEA:30135"/>
        <dbReference type="ChEBI" id="CHEBI:15377"/>
        <dbReference type="ChEBI" id="CHEBI:15378"/>
        <dbReference type="ChEBI" id="CHEBI:18262"/>
        <dbReference type="ChEBI" id="CHEBI:57287"/>
        <dbReference type="ChEBI" id="CHEBI:57375"/>
    </reaction>
    <physiologicalReaction direction="left-to-right" evidence="25">
        <dbReference type="Rhea" id="RHEA:30136"/>
    </physiologicalReaction>
</comment>
<evidence type="ECO:0000256" key="4">
    <source>
        <dbReference type="ARBA" id="ARBA00004637"/>
    </source>
</evidence>
<dbReference type="VEuPathDB" id="FungiDB:H310_02293"/>
<comment type="catalytic activity">
    <reaction evidence="23">
        <text>hexadecanoyl-CoA + H2O = hexadecanoate + CoA + H(+)</text>
        <dbReference type="Rhea" id="RHEA:16645"/>
        <dbReference type="ChEBI" id="CHEBI:7896"/>
        <dbReference type="ChEBI" id="CHEBI:15377"/>
        <dbReference type="ChEBI" id="CHEBI:15378"/>
        <dbReference type="ChEBI" id="CHEBI:57287"/>
        <dbReference type="ChEBI" id="CHEBI:57379"/>
        <dbReference type="EC" id="3.1.2.2"/>
    </reaction>
    <physiologicalReaction direction="left-to-right" evidence="23">
        <dbReference type="Rhea" id="RHEA:16646"/>
    </physiologicalReaction>
</comment>
<dbReference type="PANTHER" id="PTHR12418">
    <property type="entry name" value="ACYL-COENZYME A THIOESTERASE THEM4"/>
    <property type="match status" value="1"/>
</dbReference>
<evidence type="ECO:0000256" key="17">
    <source>
        <dbReference type="ARBA" id="ARBA00037002"/>
    </source>
</evidence>
<keyword evidence="8" id="KW-0999">Mitochondrion inner membrane</keyword>
<keyword evidence="6" id="KW-0963">Cytoplasm</keyword>
<evidence type="ECO:0000256" key="8">
    <source>
        <dbReference type="ARBA" id="ARBA00022792"/>
    </source>
</evidence>
<dbReference type="GeneID" id="20079343"/>
<dbReference type="InterPro" id="IPR006683">
    <property type="entry name" value="Thioestr_dom"/>
</dbReference>
<dbReference type="GO" id="GO:0006631">
    <property type="term" value="P:fatty acid metabolic process"/>
    <property type="evidence" value="ECO:0007669"/>
    <property type="project" value="UniProtKB-KW"/>
</dbReference>
<reference evidence="28" key="1">
    <citation type="submission" date="2013-12" db="EMBL/GenBank/DDBJ databases">
        <title>The Genome Sequence of Aphanomyces invadans NJM9701.</title>
        <authorList>
            <consortium name="The Broad Institute Genomics Platform"/>
            <person name="Russ C."/>
            <person name="Tyler B."/>
            <person name="van West P."/>
            <person name="Dieguez-Uribeondo J."/>
            <person name="Young S.K."/>
            <person name="Zeng Q."/>
            <person name="Gargeya S."/>
            <person name="Fitzgerald M."/>
            <person name="Abouelleil A."/>
            <person name="Alvarado L."/>
            <person name="Chapman S.B."/>
            <person name="Gainer-Dewar J."/>
            <person name="Goldberg J."/>
            <person name="Griggs A."/>
            <person name="Gujja S."/>
            <person name="Hansen M."/>
            <person name="Howarth C."/>
            <person name="Imamovic A."/>
            <person name="Ireland A."/>
            <person name="Larimer J."/>
            <person name="McCowan C."/>
            <person name="Murphy C."/>
            <person name="Pearson M."/>
            <person name="Poon T.W."/>
            <person name="Priest M."/>
            <person name="Roberts A."/>
            <person name="Saif S."/>
            <person name="Shea T."/>
            <person name="Sykes S."/>
            <person name="Wortman J."/>
            <person name="Nusbaum C."/>
            <person name="Birren B."/>
        </authorList>
    </citation>
    <scope>NUCLEOTIDE SEQUENCE [LARGE SCALE GENOMIC DNA]</scope>
    <source>
        <strain evidence="28">NJM9701</strain>
    </source>
</reference>
<keyword evidence="11" id="KW-0809">Transit peptide</keyword>
<proteinExistence type="inferred from homology"/>
<evidence type="ECO:0000256" key="21">
    <source>
        <dbReference type="ARBA" id="ARBA00043210"/>
    </source>
</evidence>
<dbReference type="AlphaFoldDB" id="A0A024UN68"/>
<keyword evidence="5" id="KW-1003">Cell membrane</keyword>
<evidence type="ECO:0000256" key="19">
    <source>
        <dbReference type="ARBA" id="ARBA00038848"/>
    </source>
</evidence>
<dbReference type="EMBL" id="KI913954">
    <property type="protein sequence ID" value="ETW07876.1"/>
    <property type="molecule type" value="Genomic_DNA"/>
</dbReference>
<keyword evidence="14" id="KW-0472">Membrane</keyword>
<evidence type="ECO:0000256" key="7">
    <source>
        <dbReference type="ARBA" id="ARBA00022703"/>
    </source>
</evidence>
<evidence type="ECO:0000256" key="6">
    <source>
        <dbReference type="ARBA" id="ARBA00022490"/>
    </source>
</evidence>
<dbReference type="GO" id="GO:0005743">
    <property type="term" value="C:mitochondrial inner membrane"/>
    <property type="evidence" value="ECO:0007669"/>
    <property type="project" value="UniProtKB-SubCell"/>
</dbReference>
<evidence type="ECO:0000256" key="14">
    <source>
        <dbReference type="ARBA" id="ARBA00023136"/>
    </source>
</evidence>
<dbReference type="Pfam" id="PF03061">
    <property type="entry name" value="4HBT"/>
    <property type="match status" value="1"/>
</dbReference>
<dbReference type="Gene3D" id="3.10.129.10">
    <property type="entry name" value="Hotdog Thioesterase"/>
    <property type="match status" value="1"/>
</dbReference>
<dbReference type="GO" id="GO:0005758">
    <property type="term" value="C:mitochondrial intermembrane space"/>
    <property type="evidence" value="ECO:0007669"/>
    <property type="project" value="UniProtKB-SubCell"/>
</dbReference>